<dbReference type="EC" id="4.4.1.13" evidence="2"/>
<dbReference type="EMBL" id="JAFBCG010000001">
    <property type="protein sequence ID" value="MBM7802955.1"/>
    <property type="molecule type" value="Genomic_DNA"/>
</dbReference>
<protein>
    <recommendedName>
        <fullName evidence="2">cysteine-S-conjugate beta-lyase</fullName>
        <ecNumber evidence="2">4.4.1.13</ecNumber>
    </recommendedName>
</protein>
<dbReference type="Pfam" id="PF00155">
    <property type="entry name" value="Aminotran_1_2"/>
    <property type="match status" value="1"/>
</dbReference>
<evidence type="ECO:0000259" key="6">
    <source>
        <dbReference type="Pfam" id="PF00155"/>
    </source>
</evidence>
<sequence>MSVMVSAFDAQRTRTSEKYTTYPPEVLPMFVAEMDAVLAEPIRDALVAAVANGDTGYVGHGRALPEAFADFAAERWSWRVDPDLVRTTTDVSVAAVETLRRVIEPGDQVVVMPPVYPPFWEYVAEAGGSATEVPLLPPTDPGDASSTTAGWRMDLDGVRRAFEDGARTVLLCNPHNPLGLVHPRDELAALARLAAEYDAVVVSDEIHAPLTHADAVFTPFLDSCPVAADLGVALTSASKAWNLAGTKCALLIGASERARAWFDGMPAEVVERTGILGYTASVAAFRAGGPWLASLLAELAANRRTLAERLGEVLPGARYRQPQASYLAWVDLGALPFGDDPAPVLVDRARVALSRGLDFGRQGAGHVRLNFGCSAETLDEALSRLATAR</sequence>
<dbReference type="InterPro" id="IPR051798">
    <property type="entry name" value="Class-II_PLP-Dep_Aminotrans"/>
</dbReference>
<name>A0A8H9L268_9MICO</name>
<gene>
    <name evidence="7" type="ORF">GCM10009769_19550</name>
    <name evidence="8" type="ORF">JOE58_002206</name>
</gene>
<comment type="similarity">
    <text evidence="5">Belongs to the class-II pyridoxal-phosphate-dependent aminotransferase family. MalY/PatB cystathionine beta-lyase subfamily.</text>
</comment>
<dbReference type="Proteomes" id="UP000648535">
    <property type="component" value="Unassembled WGS sequence"/>
</dbReference>
<dbReference type="Gene3D" id="3.90.1150.10">
    <property type="entry name" value="Aspartate Aminotransferase, domain 1"/>
    <property type="match status" value="1"/>
</dbReference>
<organism evidence="7 9">
    <name type="scientific">Curtobacterium luteum</name>
    <dbReference type="NCBI Taxonomy" id="33881"/>
    <lineage>
        <taxon>Bacteria</taxon>
        <taxon>Bacillati</taxon>
        <taxon>Actinomycetota</taxon>
        <taxon>Actinomycetes</taxon>
        <taxon>Micrococcales</taxon>
        <taxon>Microbacteriaceae</taxon>
        <taxon>Curtobacterium</taxon>
    </lineage>
</organism>
<accession>A0A8H9L268</accession>
<dbReference type="GO" id="GO:0047804">
    <property type="term" value="F:cysteine-S-conjugate beta-lyase activity"/>
    <property type="evidence" value="ECO:0007669"/>
    <property type="project" value="UniProtKB-EC"/>
</dbReference>
<evidence type="ECO:0000256" key="1">
    <source>
        <dbReference type="ARBA" id="ARBA00001933"/>
    </source>
</evidence>
<keyword evidence="10" id="KW-1185">Reference proteome</keyword>
<evidence type="ECO:0000313" key="9">
    <source>
        <dbReference type="Proteomes" id="UP000648535"/>
    </source>
</evidence>
<dbReference type="CDD" id="cd00609">
    <property type="entry name" value="AAT_like"/>
    <property type="match status" value="1"/>
</dbReference>
<dbReference type="RefSeq" id="WP_175327620.1">
    <property type="nucleotide sequence ID" value="NZ_BMOI01000007.1"/>
</dbReference>
<evidence type="ECO:0000313" key="8">
    <source>
        <dbReference type="EMBL" id="MBM7802955.1"/>
    </source>
</evidence>
<evidence type="ECO:0000313" key="10">
    <source>
        <dbReference type="Proteomes" id="UP000746584"/>
    </source>
</evidence>
<dbReference type="InterPro" id="IPR004839">
    <property type="entry name" value="Aminotransferase_I/II_large"/>
</dbReference>
<comment type="caution">
    <text evidence="7">The sequence shown here is derived from an EMBL/GenBank/DDBJ whole genome shotgun (WGS) entry which is preliminary data.</text>
</comment>
<dbReference type="Gene3D" id="3.40.640.10">
    <property type="entry name" value="Type I PLP-dependent aspartate aminotransferase-like (Major domain)"/>
    <property type="match status" value="1"/>
</dbReference>
<reference evidence="8 10" key="3">
    <citation type="submission" date="2021-01" db="EMBL/GenBank/DDBJ databases">
        <title>Sequencing the genomes of 1000 actinobacteria strains.</title>
        <authorList>
            <person name="Klenk H.-P."/>
        </authorList>
    </citation>
    <scope>NUCLEOTIDE SEQUENCE [LARGE SCALE GENOMIC DNA]</scope>
    <source>
        <strain evidence="8 10">DSM 20542</strain>
    </source>
</reference>
<evidence type="ECO:0000313" key="7">
    <source>
        <dbReference type="EMBL" id="GGL01509.1"/>
    </source>
</evidence>
<dbReference type="AlphaFoldDB" id="A0A8H9L268"/>
<dbReference type="InterPro" id="IPR015424">
    <property type="entry name" value="PyrdxlP-dep_Trfase"/>
</dbReference>
<dbReference type="InterPro" id="IPR015421">
    <property type="entry name" value="PyrdxlP-dep_Trfase_major"/>
</dbReference>
<dbReference type="EMBL" id="BMOI01000007">
    <property type="protein sequence ID" value="GGL01509.1"/>
    <property type="molecule type" value="Genomic_DNA"/>
</dbReference>
<dbReference type="InterPro" id="IPR015422">
    <property type="entry name" value="PyrdxlP-dep_Trfase_small"/>
</dbReference>
<reference evidence="7" key="2">
    <citation type="submission" date="2020-09" db="EMBL/GenBank/DDBJ databases">
        <authorList>
            <person name="Sun Q."/>
            <person name="Ohkuma M."/>
        </authorList>
    </citation>
    <scope>NUCLEOTIDE SEQUENCE</scope>
    <source>
        <strain evidence="7">JCM 1480</strain>
    </source>
</reference>
<dbReference type="Proteomes" id="UP000746584">
    <property type="component" value="Unassembled WGS sequence"/>
</dbReference>
<dbReference type="GO" id="GO:0030170">
    <property type="term" value="F:pyridoxal phosphate binding"/>
    <property type="evidence" value="ECO:0007669"/>
    <property type="project" value="InterPro"/>
</dbReference>
<keyword evidence="4 7" id="KW-0456">Lyase</keyword>
<dbReference type="PANTHER" id="PTHR43525">
    <property type="entry name" value="PROTEIN MALY"/>
    <property type="match status" value="1"/>
</dbReference>
<evidence type="ECO:0000256" key="3">
    <source>
        <dbReference type="ARBA" id="ARBA00022898"/>
    </source>
</evidence>
<comment type="cofactor">
    <cofactor evidence="1">
        <name>pyridoxal 5'-phosphate</name>
        <dbReference type="ChEBI" id="CHEBI:597326"/>
    </cofactor>
</comment>
<reference evidence="7" key="1">
    <citation type="journal article" date="2014" name="Int. J. Syst. Evol. Microbiol.">
        <title>Complete genome sequence of Corynebacterium casei LMG S-19264T (=DSM 44701T), isolated from a smear-ripened cheese.</title>
        <authorList>
            <consortium name="US DOE Joint Genome Institute (JGI-PGF)"/>
            <person name="Walter F."/>
            <person name="Albersmeier A."/>
            <person name="Kalinowski J."/>
            <person name="Ruckert C."/>
        </authorList>
    </citation>
    <scope>NUCLEOTIDE SEQUENCE</scope>
    <source>
        <strain evidence="7">JCM 1480</strain>
    </source>
</reference>
<dbReference type="PANTHER" id="PTHR43525:SF2">
    <property type="entry name" value="CYSTATHIONINE BETA-LYASE-RELATED"/>
    <property type="match status" value="1"/>
</dbReference>
<evidence type="ECO:0000256" key="4">
    <source>
        <dbReference type="ARBA" id="ARBA00023239"/>
    </source>
</evidence>
<evidence type="ECO:0000256" key="5">
    <source>
        <dbReference type="ARBA" id="ARBA00037974"/>
    </source>
</evidence>
<keyword evidence="3" id="KW-0663">Pyridoxal phosphate</keyword>
<dbReference type="SUPFAM" id="SSF53383">
    <property type="entry name" value="PLP-dependent transferases"/>
    <property type="match status" value="1"/>
</dbReference>
<feature type="domain" description="Aminotransferase class I/classII large" evidence="6">
    <location>
        <begin position="67"/>
        <end position="385"/>
    </location>
</feature>
<evidence type="ECO:0000256" key="2">
    <source>
        <dbReference type="ARBA" id="ARBA00012224"/>
    </source>
</evidence>
<proteinExistence type="inferred from homology"/>